<proteinExistence type="inferred from homology"/>
<reference evidence="13 14" key="1">
    <citation type="submission" date="2017-09" db="EMBL/GenBank/DDBJ databases">
        <title>The draft genome sequences of Marinobacter sp. PWS21.</title>
        <authorList>
            <person name="Cao J."/>
        </authorList>
    </citation>
    <scope>NUCLEOTIDE SEQUENCE [LARGE SCALE GENOMIC DNA]</scope>
    <source>
        <strain evidence="13 14">PWS21</strain>
    </source>
</reference>
<dbReference type="AlphaFoldDB" id="A0A2G1UR90"/>
<evidence type="ECO:0000256" key="3">
    <source>
        <dbReference type="ARBA" id="ARBA00016947"/>
    </source>
</evidence>
<dbReference type="InterPro" id="IPR035906">
    <property type="entry name" value="MetI-like_sf"/>
</dbReference>
<keyword evidence="7 11" id="KW-0812">Transmembrane</keyword>
<comment type="caution">
    <text evidence="13">The sequence shown here is derived from an EMBL/GenBank/DDBJ whole genome shotgun (WGS) entry which is preliminary data.</text>
</comment>
<evidence type="ECO:0000313" key="13">
    <source>
        <dbReference type="EMBL" id="PHQ16965.1"/>
    </source>
</evidence>
<dbReference type="PANTHER" id="PTHR30183">
    <property type="entry name" value="MOLYBDENUM TRANSPORT SYSTEM PERMEASE PROTEIN MODB"/>
    <property type="match status" value="1"/>
</dbReference>
<comment type="subunit">
    <text evidence="2">The complex is composed of two ATP-binding proteins (ThiQ), two transmembrane proteins (ThiP) and a solute-binding protein (ThiB).</text>
</comment>
<feature type="domain" description="ABC transmembrane type-1" evidence="12">
    <location>
        <begin position="340"/>
        <end position="533"/>
    </location>
</feature>
<feature type="transmembrane region" description="Helical" evidence="11">
    <location>
        <begin position="415"/>
        <end position="434"/>
    </location>
</feature>
<comment type="similarity">
    <text evidence="11">Belongs to the binding-protein-dependent transport system permease family.</text>
</comment>
<evidence type="ECO:0000256" key="7">
    <source>
        <dbReference type="ARBA" id="ARBA00022692"/>
    </source>
</evidence>
<feature type="transmembrane region" description="Helical" evidence="11">
    <location>
        <begin position="106"/>
        <end position="124"/>
    </location>
</feature>
<evidence type="ECO:0000256" key="4">
    <source>
        <dbReference type="ARBA" id="ARBA00022448"/>
    </source>
</evidence>
<organism evidence="13 14">
    <name type="scientific">Marinobacter profundi</name>
    <dbReference type="NCBI Taxonomy" id="2666256"/>
    <lineage>
        <taxon>Bacteria</taxon>
        <taxon>Pseudomonadati</taxon>
        <taxon>Pseudomonadota</taxon>
        <taxon>Gammaproteobacteria</taxon>
        <taxon>Pseudomonadales</taxon>
        <taxon>Marinobacteraceae</taxon>
        <taxon>Marinobacter</taxon>
    </lineage>
</organism>
<keyword evidence="14" id="KW-1185">Reference proteome</keyword>
<gene>
    <name evidence="13" type="primary">thiP</name>
    <name evidence="13" type="ORF">CLH61_02445</name>
</gene>
<evidence type="ECO:0000256" key="5">
    <source>
        <dbReference type="ARBA" id="ARBA00022475"/>
    </source>
</evidence>
<evidence type="ECO:0000259" key="12">
    <source>
        <dbReference type="PROSITE" id="PS50928"/>
    </source>
</evidence>
<keyword evidence="4 11" id="KW-0813">Transport</keyword>
<dbReference type="EMBL" id="NTFH01000003">
    <property type="protein sequence ID" value="PHQ16965.1"/>
    <property type="molecule type" value="Genomic_DNA"/>
</dbReference>
<feature type="domain" description="ABC transmembrane type-1" evidence="12">
    <location>
        <begin position="63"/>
        <end position="269"/>
    </location>
</feature>
<feature type="transmembrane region" description="Helical" evidence="11">
    <location>
        <begin position="65"/>
        <end position="85"/>
    </location>
</feature>
<dbReference type="Gene3D" id="1.10.3720.10">
    <property type="entry name" value="MetI-like"/>
    <property type="match status" value="2"/>
</dbReference>
<evidence type="ECO:0000256" key="2">
    <source>
        <dbReference type="ARBA" id="ARBA00011650"/>
    </source>
</evidence>
<feature type="transmembrane region" description="Helical" evidence="11">
    <location>
        <begin position="380"/>
        <end position="403"/>
    </location>
</feature>
<keyword evidence="8" id="KW-0677">Repeat</keyword>
<keyword evidence="10 11" id="KW-0472">Membrane</keyword>
<feature type="transmembrane region" description="Helical" evidence="11">
    <location>
        <begin position="344"/>
        <end position="368"/>
    </location>
</feature>
<dbReference type="SUPFAM" id="SSF161098">
    <property type="entry name" value="MetI-like"/>
    <property type="match status" value="2"/>
</dbReference>
<accession>A0A2G1UR90</accession>
<dbReference type="CDD" id="cd06261">
    <property type="entry name" value="TM_PBP2"/>
    <property type="match status" value="1"/>
</dbReference>
<comment type="subcellular location">
    <subcellularLocation>
        <location evidence="1">Cell inner membrane</location>
        <topology evidence="1">Multi-pass membrane protein</topology>
    </subcellularLocation>
    <subcellularLocation>
        <location evidence="11">Cell membrane</location>
        <topology evidence="11">Multi-pass membrane protein</topology>
    </subcellularLocation>
</comment>
<dbReference type="InterPro" id="IPR000515">
    <property type="entry name" value="MetI-like"/>
</dbReference>
<dbReference type="GO" id="GO:0015888">
    <property type="term" value="P:thiamine transport"/>
    <property type="evidence" value="ECO:0007669"/>
    <property type="project" value="InterPro"/>
</dbReference>
<keyword evidence="6" id="KW-0997">Cell inner membrane</keyword>
<sequence length="553" mass="59653">MRSSTPRHPDAPFSNPGWQLWPGLLLASLLLILAGGGLGALFWQAELPRVAVLWENRYLRNVLSFTLWQATLSVALSLLLALPVARALARQPCFPGRSLLLRLMELSLVVPTIVAVSGVVGVYGRQGWLTTLVNDWAPALSWNLYGINGIVLTHVFFNAPLAARILLQTLENVPQPQWRIASQLGLSSGWVWRALEWPALRPVLPGIAALIFTLCFTSFAIIMTLGGGPAATTLEVAIYQSLRFDFDFGRAALLATVQLLICGSVWWLASRRGMTHALVPGRQVAEQVPRKDGSGLRGLWDRLLLLTFTLFLIAPLAAVALRGLPGLVSTLTQSGSGGRLWDATLLSLAIAIPAGASSVLAALLVLASNGSTQKGIPGQISATAAYLPLMVPPLVLGTGLFLLLRPQLGVTSEGLILVGLINSIMALPFVLQMLRGPLRGLDIASIHQADQLGILGWYRWRWLHWPRMRRPFALAMAYATGLSLGDFGVIALFGSPEEPTIPVLLYQQLGSYQMAAAAGTGLWLITVLLAVFALFNLLGRPPATAHLREPEHA</sequence>
<feature type="transmembrane region" description="Helical" evidence="11">
    <location>
        <begin position="248"/>
        <end position="269"/>
    </location>
</feature>
<dbReference type="PROSITE" id="PS50928">
    <property type="entry name" value="ABC_TM1"/>
    <property type="match status" value="2"/>
</dbReference>
<evidence type="ECO:0000256" key="11">
    <source>
        <dbReference type="RuleBase" id="RU363032"/>
    </source>
</evidence>
<evidence type="ECO:0000256" key="6">
    <source>
        <dbReference type="ARBA" id="ARBA00022519"/>
    </source>
</evidence>
<feature type="transmembrane region" description="Helical" evidence="11">
    <location>
        <begin position="203"/>
        <end position="228"/>
    </location>
</feature>
<evidence type="ECO:0000313" key="14">
    <source>
        <dbReference type="Proteomes" id="UP000231409"/>
    </source>
</evidence>
<feature type="transmembrane region" description="Helical" evidence="11">
    <location>
        <begin position="303"/>
        <end position="324"/>
    </location>
</feature>
<evidence type="ECO:0000256" key="10">
    <source>
        <dbReference type="ARBA" id="ARBA00023136"/>
    </source>
</evidence>
<name>A0A2G1UR90_9GAMM</name>
<dbReference type="GO" id="GO:0005886">
    <property type="term" value="C:plasma membrane"/>
    <property type="evidence" value="ECO:0007669"/>
    <property type="project" value="UniProtKB-SubCell"/>
</dbReference>
<feature type="transmembrane region" description="Helical" evidence="11">
    <location>
        <begin position="514"/>
        <end position="538"/>
    </location>
</feature>
<feature type="transmembrane region" description="Helical" evidence="11">
    <location>
        <begin position="20"/>
        <end position="45"/>
    </location>
</feature>
<dbReference type="NCBIfam" id="TIGR01253">
    <property type="entry name" value="thiP"/>
    <property type="match status" value="1"/>
</dbReference>
<dbReference type="InterPro" id="IPR005947">
    <property type="entry name" value="ThiP_ABC_transpt"/>
</dbReference>
<dbReference type="Pfam" id="PF00528">
    <property type="entry name" value="BPD_transp_1"/>
    <property type="match status" value="1"/>
</dbReference>
<keyword evidence="9 11" id="KW-1133">Transmembrane helix</keyword>
<protein>
    <recommendedName>
        <fullName evidence="3">Thiamine transport system permease protein ThiP</fullName>
    </recommendedName>
</protein>
<evidence type="ECO:0000256" key="9">
    <source>
        <dbReference type="ARBA" id="ARBA00022989"/>
    </source>
</evidence>
<evidence type="ECO:0000256" key="8">
    <source>
        <dbReference type="ARBA" id="ARBA00022737"/>
    </source>
</evidence>
<evidence type="ECO:0000256" key="1">
    <source>
        <dbReference type="ARBA" id="ARBA00004429"/>
    </source>
</evidence>
<feature type="transmembrane region" description="Helical" evidence="11">
    <location>
        <begin position="472"/>
        <end position="494"/>
    </location>
</feature>
<dbReference type="GO" id="GO:0022857">
    <property type="term" value="F:transmembrane transporter activity"/>
    <property type="evidence" value="ECO:0007669"/>
    <property type="project" value="InterPro"/>
</dbReference>
<dbReference type="PANTHER" id="PTHR30183:SF9">
    <property type="entry name" value="THIAMINE TRANSPORT SYSTEM PERMEASE PROTEIN THIP"/>
    <property type="match status" value="1"/>
</dbReference>
<keyword evidence="5" id="KW-1003">Cell membrane</keyword>
<dbReference type="Proteomes" id="UP000231409">
    <property type="component" value="Unassembled WGS sequence"/>
</dbReference>